<protein>
    <submittedName>
        <fullName evidence="3">Uncharacterized protein</fullName>
    </submittedName>
</protein>
<organism evidence="3">
    <name type="scientific">Timema cristinae</name>
    <name type="common">Walking stick</name>
    <dbReference type="NCBI Taxonomy" id="61476"/>
    <lineage>
        <taxon>Eukaryota</taxon>
        <taxon>Metazoa</taxon>
        <taxon>Ecdysozoa</taxon>
        <taxon>Arthropoda</taxon>
        <taxon>Hexapoda</taxon>
        <taxon>Insecta</taxon>
        <taxon>Pterygota</taxon>
        <taxon>Neoptera</taxon>
        <taxon>Polyneoptera</taxon>
        <taxon>Phasmatodea</taxon>
        <taxon>Timematodea</taxon>
        <taxon>Timematoidea</taxon>
        <taxon>Timematidae</taxon>
        <taxon>Timema</taxon>
    </lineage>
</organism>
<sequence length="561" mass="64084">MVSAFGIRKHVLVAISVYLYFTALVFGNVNNRSDTFRNGGNKSSKVKTNVNVRSTSQRSYVEREQDSSKTTGSVEDSSEEQFEHDVDTSKEQVAESIIFDSDNTCSRSCLEKEERKKVTVEAIKKNILTKLGLERPPEISTKYRHNGRVVRQMLRNGLMKPILMKEAEMQGDEPFYEPEEEDLQWKGFDTEGDDFHVFPKTVFALAHTGQYPESCHGELPGQMGTKWGRTYHGYSFNKLCLPWSNVDNVGENISQLQNAEAGTTSMTSPSRKTQLSPECRGWDTIYDFTFSKETMRAKVSKAQIWIYLRGAKYYNLTEVMYWNATTSLWGQDYYHYNTSSEGQEYFNTTTTRGGPHHVSHHLLPHDRRQGGNVTRTDPVVDVAVMVKWLYRLPYVSHKVMHCIFTLDPVVDVAVMVKWLYRLPDGSHKAMYFIFPLDPVVDVAVRVKWLYRLPDGSHKTVSVSSSKQQLPQGEGGWIQINVTEFVSYWFSSFTSSLMSVVEVLDSLDDKMTLTEEAEQLTEVVSMSIVALRGCMSGITHRGGEYVYGSSQRLYVRNNPQKW</sequence>
<keyword evidence="2" id="KW-1133">Transmembrane helix</keyword>
<accession>A0A7R9D1E1</accession>
<evidence type="ECO:0000313" key="3">
    <source>
        <dbReference type="EMBL" id="CAD7406307.1"/>
    </source>
</evidence>
<keyword evidence="2" id="KW-0812">Transmembrane</keyword>
<evidence type="ECO:0000256" key="2">
    <source>
        <dbReference type="SAM" id="Phobius"/>
    </source>
</evidence>
<dbReference type="EMBL" id="OC319790">
    <property type="protein sequence ID" value="CAD7406307.1"/>
    <property type="molecule type" value="Genomic_DNA"/>
</dbReference>
<dbReference type="Gene3D" id="2.60.120.970">
    <property type="match status" value="1"/>
</dbReference>
<name>A0A7R9D1E1_TIMCR</name>
<keyword evidence="2" id="KW-0472">Membrane</keyword>
<evidence type="ECO:0000256" key="1">
    <source>
        <dbReference type="SAM" id="MobiDB-lite"/>
    </source>
</evidence>
<feature type="transmembrane region" description="Helical" evidence="2">
    <location>
        <begin position="12"/>
        <end position="29"/>
    </location>
</feature>
<feature type="compositionally biased region" description="Polar residues" evidence="1">
    <location>
        <begin position="36"/>
        <end position="59"/>
    </location>
</feature>
<gene>
    <name evidence="3" type="ORF">TCEB3V08_LOCUS8444</name>
</gene>
<feature type="region of interest" description="Disordered" evidence="1">
    <location>
        <begin position="36"/>
        <end position="89"/>
    </location>
</feature>
<reference evidence="3" key="1">
    <citation type="submission" date="2020-11" db="EMBL/GenBank/DDBJ databases">
        <authorList>
            <person name="Tran Van P."/>
        </authorList>
    </citation>
    <scope>NUCLEOTIDE SEQUENCE</scope>
</reference>
<proteinExistence type="predicted"/>
<dbReference type="AlphaFoldDB" id="A0A7R9D1E1"/>